<dbReference type="RefSeq" id="WP_012868252.1">
    <property type="nucleotide sequence ID" value="NC_013521.1"/>
</dbReference>
<dbReference type="PROSITE" id="PS00117">
    <property type="entry name" value="GAL_P_UDP_TRANSF_I"/>
    <property type="match status" value="1"/>
</dbReference>
<dbReference type="NCBIfam" id="TIGR00209">
    <property type="entry name" value="galT_1"/>
    <property type="match status" value="1"/>
</dbReference>
<evidence type="ECO:0000259" key="17">
    <source>
        <dbReference type="Pfam" id="PF02744"/>
    </source>
</evidence>
<dbReference type="SUPFAM" id="SSF54197">
    <property type="entry name" value="HIT-like"/>
    <property type="match status" value="2"/>
</dbReference>
<feature type="active site" description="Tele-UMP-histidine intermediate" evidence="14">
    <location>
        <position position="224"/>
    </location>
</feature>
<evidence type="ECO:0000313" key="19">
    <source>
        <dbReference type="Proteomes" id="UP000000322"/>
    </source>
</evidence>
<dbReference type="Pfam" id="PF02744">
    <property type="entry name" value="GalP_UDP_tr_C"/>
    <property type="match status" value="1"/>
</dbReference>
<dbReference type="InterPro" id="IPR001937">
    <property type="entry name" value="GalP_UDPtransf1"/>
</dbReference>
<evidence type="ECO:0000256" key="6">
    <source>
        <dbReference type="ARBA" id="ARBA00016340"/>
    </source>
</evidence>
<dbReference type="PANTHER" id="PTHR11943:SF1">
    <property type="entry name" value="GALACTOSE-1-PHOSPHATE URIDYLYLTRANSFERASE"/>
    <property type="match status" value="1"/>
</dbReference>
<dbReference type="EMBL" id="CP001819">
    <property type="protein sequence ID" value="ACZ23184.1"/>
    <property type="molecule type" value="Genomic_DNA"/>
</dbReference>
<dbReference type="Pfam" id="PF01087">
    <property type="entry name" value="GalP_UDP_transf"/>
    <property type="match status" value="1"/>
</dbReference>
<evidence type="ECO:0000256" key="11">
    <source>
        <dbReference type="ARBA" id="ARBA00023144"/>
    </source>
</evidence>
<keyword evidence="19" id="KW-1185">Reference proteome</keyword>
<dbReference type="HOGENOM" id="CLU_029960_1_1_11"/>
<proteinExistence type="inferred from homology"/>
<dbReference type="InterPro" id="IPR005850">
    <property type="entry name" value="GalP_Utransf_C"/>
</dbReference>
<evidence type="ECO:0000256" key="9">
    <source>
        <dbReference type="ARBA" id="ARBA00022723"/>
    </source>
</evidence>
<dbReference type="Proteomes" id="UP000000322">
    <property type="component" value="Chromosome"/>
</dbReference>
<name>D1BDW3_SANKS</name>
<comment type="catalytic activity">
    <reaction evidence="1 15">
        <text>alpha-D-galactose 1-phosphate + UDP-alpha-D-glucose = alpha-D-glucose 1-phosphate + UDP-alpha-D-galactose</text>
        <dbReference type="Rhea" id="RHEA:13989"/>
        <dbReference type="ChEBI" id="CHEBI:58336"/>
        <dbReference type="ChEBI" id="CHEBI:58601"/>
        <dbReference type="ChEBI" id="CHEBI:58885"/>
        <dbReference type="ChEBI" id="CHEBI:66914"/>
        <dbReference type="EC" id="2.7.7.12"/>
    </reaction>
</comment>
<evidence type="ECO:0000256" key="7">
    <source>
        <dbReference type="ARBA" id="ARBA00022679"/>
    </source>
</evidence>
<dbReference type="eggNOG" id="COG1085">
    <property type="taxonomic scope" value="Bacteria"/>
</dbReference>
<dbReference type="PANTHER" id="PTHR11943">
    <property type="entry name" value="GALACTOSE-1-PHOSPHATE URIDYLYLTRANSFERASE"/>
    <property type="match status" value="1"/>
</dbReference>
<dbReference type="CDD" id="cd00608">
    <property type="entry name" value="GalT"/>
    <property type="match status" value="1"/>
</dbReference>
<keyword evidence="7 15" id="KW-0808">Transferase</keyword>
<evidence type="ECO:0000256" key="10">
    <source>
        <dbReference type="ARBA" id="ARBA00022833"/>
    </source>
</evidence>
<gene>
    <name evidence="18" type="ordered locus">Sked_32890</name>
</gene>
<evidence type="ECO:0000256" key="14">
    <source>
        <dbReference type="PIRSR" id="PIRSR000808-1"/>
    </source>
</evidence>
<dbReference type="InterPro" id="IPR019779">
    <property type="entry name" value="GalP_UDPtransf1_His-AS"/>
</dbReference>
<accession>D1BDW3</accession>
<evidence type="ECO:0000256" key="15">
    <source>
        <dbReference type="RuleBase" id="RU000506"/>
    </source>
</evidence>
<comment type="pathway">
    <text evidence="3 15">Carbohydrate metabolism; galactose metabolism.</text>
</comment>
<dbReference type="PIRSF" id="PIRSF000808">
    <property type="entry name" value="GalT"/>
    <property type="match status" value="1"/>
</dbReference>
<evidence type="ECO:0000259" key="16">
    <source>
        <dbReference type="Pfam" id="PF01087"/>
    </source>
</evidence>
<dbReference type="OrthoDB" id="9769064at2"/>
<feature type="domain" description="Galactose-1-phosphate uridyl transferase N-terminal" evidence="16">
    <location>
        <begin position="71"/>
        <end position="232"/>
    </location>
</feature>
<dbReference type="UniPathway" id="UPA00214"/>
<comment type="similarity">
    <text evidence="4 15">Belongs to the galactose-1-phosphate uridylyltransferase type 1 family.</text>
</comment>
<evidence type="ECO:0000256" key="4">
    <source>
        <dbReference type="ARBA" id="ARBA00010951"/>
    </source>
</evidence>
<dbReference type="GO" id="GO:0033499">
    <property type="term" value="P:galactose catabolic process via UDP-galactose, Leloir pathway"/>
    <property type="evidence" value="ECO:0007669"/>
    <property type="project" value="TreeGrafter"/>
</dbReference>
<evidence type="ECO:0000256" key="3">
    <source>
        <dbReference type="ARBA" id="ARBA00004947"/>
    </source>
</evidence>
<dbReference type="GO" id="GO:0008270">
    <property type="term" value="F:zinc ion binding"/>
    <property type="evidence" value="ECO:0007669"/>
    <property type="project" value="InterPro"/>
</dbReference>
<evidence type="ECO:0000256" key="8">
    <source>
        <dbReference type="ARBA" id="ARBA00022695"/>
    </source>
</evidence>
<comment type="cofactor">
    <cofactor evidence="2">
        <name>Zn(2+)</name>
        <dbReference type="ChEBI" id="CHEBI:29105"/>
    </cofactor>
</comment>
<keyword evidence="9 15" id="KW-0479">Metal-binding</keyword>
<organism evidence="18 19">
    <name type="scientific">Sanguibacter keddieii (strain ATCC 51767 / DSM 10542 / NCFB 3025 / ST-74)</name>
    <dbReference type="NCBI Taxonomy" id="446469"/>
    <lineage>
        <taxon>Bacteria</taxon>
        <taxon>Bacillati</taxon>
        <taxon>Actinomycetota</taxon>
        <taxon>Actinomycetes</taxon>
        <taxon>Micrococcales</taxon>
        <taxon>Sanguibacteraceae</taxon>
        <taxon>Sanguibacter</taxon>
    </lineage>
</organism>
<dbReference type="Gene3D" id="3.30.428.10">
    <property type="entry name" value="HIT-like"/>
    <property type="match status" value="2"/>
</dbReference>
<keyword evidence="8 15" id="KW-0548">Nucleotidyltransferase</keyword>
<dbReference type="STRING" id="446469.Sked_32890"/>
<evidence type="ECO:0000256" key="1">
    <source>
        <dbReference type="ARBA" id="ARBA00001107"/>
    </source>
</evidence>
<feature type="domain" description="Galactose-1-phosphate uridyl transferase C-terminal" evidence="17">
    <location>
        <begin position="245"/>
        <end position="362"/>
    </location>
</feature>
<dbReference type="AlphaFoldDB" id="D1BDW3"/>
<dbReference type="KEGG" id="ske:Sked_32890"/>
<protein>
    <recommendedName>
        <fullName evidence="6 13">Galactose-1-phosphate uridylyltransferase</fullName>
        <ecNumber evidence="5 13">2.7.7.12</ecNumber>
    </recommendedName>
</protein>
<dbReference type="EC" id="2.7.7.12" evidence="5 13"/>
<sequence length="404" mass="45051">MTTDSSAPLVRRTATTLADGRDLFYFDDSEPYVSGEQTRRLDDPRPLPGRYEPVVTTGVDGVETVQPVTGPTMRYDVLTGEWIPHAAHRMNRTHLPPADANPLAPAKPGAAYSDGEIPAEDYDVVVFENRFSSLMRVPGTVDEVTHVDGEDLWQQRPAVGRCEVICFSPDSTKSLAQVSPRRMRTIIEAWADRTAELGKVDGVEQVFCFENRGQEIGVTLHHPHGQIYAYPYLMPKTETMLRQARAHREKTGRNLLADVLAAELRSGRRIVLESEHWVAYVPMAARWPIEIHLAPRRDVADLPGLTDAEREDLATVYLELLGRMDRFFPAAEDGTPTKAPYIAAWHQAPVREGRDDLRLHLQIFSILRAPGKLKYLAGSESGGGAWISDTTPERIADRLVQVAS</sequence>
<dbReference type="GO" id="GO:0005737">
    <property type="term" value="C:cytoplasm"/>
    <property type="evidence" value="ECO:0007669"/>
    <property type="project" value="TreeGrafter"/>
</dbReference>
<keyword evidence="10" id="KW-0862">Zinc</keyword>
<dbReference type="GO" id="GO:0008108">
    <property type="term" value="F:UDP-glucose:hexose-1-phosphate uridylyltransferase activity"/>
    <property type="evidence" value="ECO:0007669"/>
    <property type="project" value="UniProtKB-UniRule"/>
</dbReference>
<evidence type="ECO:0000256" key="5">
    <source>
        <dbReference type="ARBA" id="ARBA00012384"/>
    </source>
</evidence>
<evidence type="ECO:0000256" key="2">
    <source>
        <dbReference type="ARBA" id="ARBA00001947"/>
    </source>
</evidence>
<reference evidence="18 19" key="1">
    <citation type="journal article" date="2009" name="Stand. Genomic Sci.">
        <title>Complete genome sequence of Sanguibacter keddieii type strain (ST-74).</title>
        <authorList>
            <person name="Ivanova N."/>
            <person name="Sikorski J."/>
            <person name="Sims D."/>
            <person name="Brettin T."/>
            <person name="Detter J.C."/>
            <person name="Han C."/>
            <person name="Lapidus A."/>
            <person name="Copeland A."/>
            <person name="Glavina Del Rio T."/>
            <person name="Nolan M."/>
            <person name="Chen F."/>
            <person name="Lucas S."/>
            <person name="Tice H."/>
            <person name="Cheng J.F."/>
            <person name="Bruce D."/>
            <person name="Goodwin L."/>
            <person name="Pitluck S."/>
            <person name="Pati A."/>
            <person name="Mavromatis K."/>
            <person name="Chen A."/>
            <person name="Palaniappan K."/>
            <person name="D'haeseleer P."/>
            <person name="Chain P."/>
            <person name="Bristow J."/>
            <person name="Eisen J.A."/>
            <person name="Markowitz V."/>
            <person name="Hugenholtz P."/>
            <person name="Goker M."/>
            <person name="Pukall R."/>
            <person name="Klenk H.P."/>
            <person name="Kyrpides N.C."/>
        </authorList>
    </citation>
    <scope>NUCLEOTIDE SEQUENCE [LARGE SCALE GENOMIC DNA]</scope>
    <source>
        <strain evidence="19">ATCC 51767 / DSM 10542 / NCFB 3025 / ST-74</strain>
    </source>
</reference>
<evidence type="ECO:0000313" key="18">
    <source>
        <dbReference type="EMBL" id="ACZ23184.1"/>
    </source>
</evidence>
<dbReference type="InterPro" id="IPR036265">
    <property type="entry name" value="HIT-like_sf"/>
</dbReference>
<keyword evidence="11 15" id="KW-0299">Galactose metabolism</keyword>
<evidence type="ECO:0000256" key="12">
    <source>
        <dbReference type="ARBA" id="ARBA00023277"/>
    </source>
</evidence>
<evidence type="ECO:0000256" key="13">
    <source>
        <dbReference type="NCBIfam" id="TIGR00209"/>
    </source>
</evidence>
<dbReference type="InterPro" id="IPR005849">
    <property type="entry name" value="GalP_Utransf_N"/>
</dbReference>
<keyword evidence="12 15" id="KW-0119">Carbohydrate metabolism</keyword>